<dbReference type="InterPro" id="IPR007527">
    <property type="entry name" value="Znf_SWIM"/>
</dbReference>
<evidence type="ECO:0000313" key="7">
    <source>
        <dbReference type="Proteomes" id="UP000195402"/>
    </source>
</evidence>
<organism evidence="6 7">
    <name type="scientific">Macleaya cordata</name>
    <name type="common">Five-seeded plume-poppy</name>
    <name type="synonym">Bocconia cordata</name>
    <dbReference type="NCBI Taxonomy" id="56857"/>
    <lineage>
        <taxon>Eukaryota</taxon>
        <taxon>Viridiplantae</taxon>
        <taxon>Streptophyta</taxon>
        <taxon>Embryophyta</taxon>
        <taxon>Tracheophyta</taxon>
        <taxon>Spermatophyta</taxon>
        <taxon>Magnoliopsida</taxon>
        <taxon>Ranunculales</taxon>
        <taxon>Papaveraceae</taxon>
        <taxon>Papaveroideae</taxon>
        <taxon>Macleaya</taxon>
    </lineage>
</organism>
<evidence type="ECO:0000256" key="1">
    <source>
        <dbReference type="ARBA" id="ARBA00022723"/>
    </source>
</evidence>
<evidence type="ECO:0000259" key="5">
    <source>
        <dbReference type="PROSITE" id="PS50966"/>
    </source>
</evidence>
<evidence type="ECO:0000256" key="3">
    <source>
        <dbReference type="ARBA" id="ARBA00022833"/>
    </source>
</evidence>
<keyword evidence="7" id="KW-1185">Reference proteome</keyword>
<evidence type="ECO:0000256" key="2">
    <source>
        <dbReference type="ARBA" id="ARBA00022771"/>
    </source>
</evidence>
<dbReference type="PROSITE" id="PS50966">
    <property type="entry name" value="ZF_SWIM"/>
    <property type="match status" value="1"/>
</dbReference>
<dbReference type="InterPro" id="IPR006564">
    <property type="entry name" value="Znf_PMZ"/>
</dbReference>
<dbReference type="Pfam" id="PF04434">
    <property type="entry name" value="SWIM"/>
    <property type="match status" value="1"/>
</dbReference>
<proteinExistence type="predicted"/>
<dbReference type="SMART" id="SM00575">
    <property type="entry name" value="ZnF_PMZ"/>
    <property type="match status" value="1"/>
</dbReference>
<accession>A0A200QCR4</accession>
<sequence length="372" mass="43072">MASSCVMWAPRASPFSPYRMNVSRDYGVELNYELGLRAKVLALREIYGKEESSYMELLWYTDALRRTNPGSHIVLESIQQQRLLETCAYATTEKKFEDAYACFRSKGGEKVRKFLDAIPLECWANLCFKGQRYGEMTLALAESFNGWIKFERTPPVTPRVDTIRIKMMKMMSECREKCRSWKGLLCPKIEKLIATNFEVGRTWDLAKSSDFVYEVHSDPSHRVDLMNWFCRCTEWQLRGIPCVHVVCAIQRSGTPIFQFVNSYYSAVNYLNAYLHPIKPIPNYDKPNIDPKALTVLPPIVKLGPRRPRKKRIESARNNDKKAKKRIEVGGINDKKAKKRVEVTEIIDKKARRCGRCKQLCLHTSRTFTTVLD</sequence>
<dbReference type="AlphaFoldDB" id="A0A200QCR4"/>
<reference evidence="6 7" key="1">
    <citation type="journal article" date="2017" name="Mol. Plant">
        <title>The Genome of Medicinal Plant Macleaya cordata Provides New Insights into Benzylisoquinoline Alkaloids Metabolism.</title>
        <authorList>
            <person name="Liu X."/>
            <person name="Liu Y."/>
            <person name="Huang P."/>
            <person name="Ma Y."/>
            <person name="Qing Z."/>
            <person name="Tang Q."/>
            <person name="Cao H."/>
            <person name="Cheng P."/>
            <person name="Zheng Y."/>
            <person name="Yuan Z."/>
            <person name="Zhou Y."/>
            <person name="Liu J."/>
            <person name="Tang Z."/>
            <person name="Zhuo Y."/>
            <person name="Zhang Y."/>
            <person name="Yu L."/>
            <person name="Huang J."/>
            <person name="Yang P."/>
            <person name="Peng Q."/>
            <person name="Zhang J."/>
            <person name="Jiang W."/>
            <person name="Zhang Z."/>
            <person name="Lin K."/>
            <person name="Ro D.K."/>
            <person name="Chen X."/>
            <person name="Xiong X."/>
            <person name="Shang Y."/>
            <person name="Huang S."/>
            <person name="Zeng J."/>
        </authorList>
    </citation>
    <scope>NUCLEOTIDE SEQUENCE [LARGE SCALE GENOMIC DNA]</scope>
    <source>
        <strain evidence="7">cv. BLH2017</strain>
        <tissue evidence="6">Root</tissue>
    </source>
</reference>
<dbReference type="InParanoid" id="A0A200QCR4"/>
<feature type="domain" description="SWIM-type" evidence="5">
    <location>
        <begin position="213"/>
        <end position="253"/>
    </location>
</feature>
<dbReference type="Proteomes" id="UP000195402">
    <property type="component" value="Unassembled WGS sequence"/>
</dbReference>
<dbReference type="PANTHER" id="PTHR31973">
    <property type="entry name" value="POLYPROTEIN, PUTATIVE-RELATED"/>
    <property type="match status" value="1"/>
</dbReference>
<evidence type="ECO:0000256" key="4">
    <source>
        <dbReference type="PROSITE-ProRule" id="PRU00325"/>
    </source>
</evidence>
<keyword evidence="3" id="KW-0862">Zinc</keyword>
<dbReference type="EMBL" id="MVGT01002331">
    <property type="protein sequence ID" value="OVA08264.1"/>
    <property type="molecule type" value="Genomic_DNA"/>
</dbReference>
<dbReference type="GO" id="GO:0008270">
    <property type="term" value="F:zinc ion binding"/>
    <property type="evidence" value="ECO:0007669"/>
    <property type="project" value="UniProtKB-KW"/>
</dbReference>
<dbReference type="PANTHER" id="PTHR31973:SF166">
    <property type="entry name" value="OS10G0104700 PROTEIN"/>
    <property type="match status" value="1"/>
</dbReference>
<keyword evidence="2 4" id="KW-0863">Zinc-finger</keyword>
<name>A0A200QCR4_MACCD</name>
<protein>
    <submittedName>
        <fullName evidence="6">Zinc finger protein</fullName>
    </submittedName>
</protein>
<gene>
    <name evidence="6" type="ORF">BVC80_1109g5</name>
</gene>
<evidence type="ECO:0000313" key="6">
    <source>
        <dbReference type="EMBL" id="OVA08264.1"/>
    </source>
</evidence>
<dbReference type="STRING" id="56857.A0A200QCR4"/>
<dbReference type="OrthoDB" id="1747431at2759"/>
<comment type="caution">
    <text evidence="6">The sequence shown here is derived from an EMBL/GenBank/DDBJ whole genome shotgun (WGS) entry which is preliminary data.</text>
</comment>
<keyword evidence="1" id="KW-0479">Metal-binding</keyword>